<comment type="caution">
    <text evidence="1">The sequence shown here is derived from an EMBL/GenBank/DDBJ whole genome shotgun (WGS) entry which is preliminary data.</text>
</comment>
<sequence length="377" mass="41268">MVAILDTWHQPAYLTRIWTVYEQFVASTIEIEVQFVMPSAAADHLQRQIAQGSEGIDEVIESISQVDSEEAKAWKMEDETKVKSLIEETVGFDHVDMHVTDVMITWIGSVVRQTCRELLDTALAQSKKVEIAEATRQRQADFSAMVRPALPNSFPPCEVLPGFEETETEAVLFSACALACPLKRKVPGRPAGSFGSESAQKIAAEQLQELSEGILHGSRRCELRWGRVTEELGVEICSTGSENNDEEAWAKWAALSGTPHKEWGMRRGRENLGGERGGVPMSIFGYACVLLPWSGRVLKSCPLTHGRMSFIDGNDDVGGNELTPGDHVDSGEIWLHDLDVCGFIIGLVLLNEPGDVESEPADDGVAVMNFLAAKGVA</sequence>
<protein>
    <submittedName>
        <fullName evidence="1">Uncharacterized protein</fullName>
    </submittedName>
</protein>
<accession>A0A9P1CWG0</accession>
<dbReference type="AlphaFoldDB" id="A0A9P1CWG0"/>
<dbReference type="EMBL" id="CAMXCT030002688">
    <property type="protein sequence ID" value="CAL4787169.1"/>
    <property type="molecule type" value="Genomic_DNA"/>
</dbReference>
<keyword evidence="3" id="KW-1185">Reference proteome</keyword>
<evidence type="ECO:0000313" key="2">
    <source>
        <dbReference type="EMBL" id="CAL4787169.1"/>
    </source>
</evidence>
<dbReference type="EMBL" id="CAMXCT020002688">
    <property type="protein sequence ID" value="CAL1153232.1"/>
    <property type="molecule type" value="Genomic_DNA"/>
</dbReference>
<evidence type="ECO:0000313" key="3">
    <source>
        <dbReference type="Proteomes" id="UP001152797"/>
    </source>
</evidence>
<proteinExistence type="predicted"/>
<reference evidence="2 3" key="2">
    <citation type="submission" date="2024-05" db="EMBL/GenBank/DDBJ databases">
        <authorList>
            <person name="Chen Y."/>
            <person name="Shah S."/>
            <person name="Dougan E. K."/>
            <person name="Thang M."/>
            <person name="Chan C."/>
        </authorList>
    </citation>
    <scope>NUCLEOTIDE SEQUENCE [LARGE SCALE GENOMIC DNA]</scope>
</reference>
<name>A0A9P1CWG0_9DINO</name>
<dbReference type="Proteomes" id="UP001152797">
    <property type="component" value="Unassembled WGS sequence"/>
</dbReference>
<reference evidence="1" key="1">
    <citation type="submission" date="2022-10" db="EMBL/GenBank/DDBJ databases">
        <authorList>
            <person name="Chen Y."/>
            <person name="Dougan E. K."/>
            <person name="Chan C."/>
            <person name="Rhodes N."/>
            <person name="Thang M."/>
        </authorList>
    </citation>
    <scope>NUCLEOTIDE SEQUENCE</scope>
</reference>
<gene>
    <name evidence="1" type="ORF">C1SCF055_LOCUS26023</name>
</gene>
<evidence type="ECO:0000313" key="1">
    <source>
        <dbReference type="EMBL" id="CAI3999857.1"/>
    </source>
</evidence>
<organism evidence="1">
    <name type="scientific">Cladocopium goreaui</name>
    <dbReference type="NCBI Taxonomy" id="2562237"/>
    <lineage>
        <taxon>Eukaryota</taxon>
        <taxon>Sar</taxon>
        <taxon>Alveolata</taxon>
        <taxon>Dinophyceae</taxon>
        <taxon>Suessiales</taxon>
        <taxon>Symbiodiniaceae</taxon>
        <taxon>Cladocopium</taxon>
    </lineage>
</organism>
<dbReference type="EMBL" id="CAMXCT010002688">
    <property type="protein sequence ID" value="CAI3999857.1"/>
    <property type="molecule type" value="Genomic_DNA"/>
</dbReference>